<dbReference type="HOGENOM" id="CLU_060275_2_0_9"/>
<dbReference type="EMBL" id="CP003732">
    <property type="protein sequence ID" value="AFV12692.1"/>
    <property type="molecule type" value="Genomic_DNA"/>
</dbReference>
<accession>K4LKU3</accession>
<sequence>MITEKLNPEGGATNCSRYPLKDPHFWTETWNEAHRHSLSARRRPDLNPIEYWNRLAGQVERWTDQANARGRVDRVLAWLEQQGVLHPQMEVLDIGAGAGTFTIPLARLVKRVVALEPAPAVLAALQKRVEAQGLANVHFLDREWERIDPAQEGLARRFDLVFASLTPGVRDAETLQKMMTCSRRWCFLCDFAGRRQSTVREELWRMIFGEEMPPPGHDIIYPLNYLYTSGYYPSFQVWVDDWEQELPIAEAIADLEELFQFYTEVTPEVKEKMTDHVKRRATNGVFRRKDRVRLGMILWRVDDKWELETGVV</sequence>
<dbReference type="CDD" id="cd02440">
    <property type="entry name" value="AdoMet_MTases"/>
    <property type="match status" value="1"/>
</dbReference>
<dbReference type="Proteomes" id="UP000000467">
    <property type="component" value="Chromosome"/>
</dbReference>
<dbReference type="InterPro" id="IPR041698">
    <property type="entry name" value="Methyltransf_25"/>
</dbReference>
<dbReference type="GO" id="GO:0032259">
    <property type="term" value="P:methylation"/>
    <property type="evidence" value="ECO:0007669"/>
    <property type="project" value="UniProtKB-KW"/>
</dbReference>
<dbReference type="AlphaFoldDB" id="K4LKU3"/>
<organism evidence="2 3">
    <name type="scientific">Thermacetogenium phaeum (strain ATCC BAA-254 / DSM 26808 / PB)</name>
    <dbReference type="NCBI Taxonomy" id="1089553"/>
    <lineage>
        <taxon>Bacteria</taxon>
        <taxon>Bacillati</taxon>
        <taxon>Bacillota</taxon>
        <taxon>Clostridia</taxon>
        <taxon>Thermoanaerobacterales</taxon>
        <taxon>Thermoanaerobacteraceae</taxon>
        <taxon>Thermacetogenium</taxon>
    </lineage>
</organism>
<dbReference type="Gene3D" id="3.40.50.150">
    <property type="entry name" value="Vaccinia Virus protein VP39"/>
    <property type="match status" value="1"/>
</dbReference>
<evidence type="ECO:0000313" key="2">
    <source>
        <dbReference type="EMBL" id="AFV12692.1"/>
    </source>
</evidence>
<feature type="domain" description="Methyltransferase" evidence="1">
    <location>
        <begin position="91"/>
        <end position="180"/>
    </location>
</feature>
<name>K4LKU3_THEPS</name>
<evidence type="ECO:0000259" key="1">
    <source>
        <dbReference type="Pfam" id="PF13649"/>
    </source>
</evidence>
<proteinExistence type="predicted"/>
<dbReference type="SUPFAM" id="SSF53335">
    <property type="entry name" value="S-adenosyl-L-methionine-dependent methyltransferases"/>
    <property type="match status" value="1"/>
</dbReference>
<dbReference type="OrthoDB" id="9791837at2"/>
<dbReference type="eggNOG" id="COG2265">
    <property type="taxonomic scope" value="Bacteria"/>
</dbReference>
<dbReference type="KEGG" id="tpz:Tph_c25180"/>
<gene>
    <name evidence="2" type="ordered locus">Tph_c25180</name>
</gene>
<dbReference type="RefSeq" id="WP_015051554.1">
    <property type="nucleotide sequence ID" value="NC_018870.1"/>
</dbReference>
<dbReference type="EC" id="2.1.1.-" evidence="2"/>
<keyword evidence="2" id="KW-0808">Transferase</keyword>
<dbReference type="PANTHER" id="PTHR43667:SF2">
    <property type="entry name" value="FATTY ACID C-METHYL TRANSFERASE"/>
    <property type="match status" value="1"/>
</dbReference>
<dbReference type="InterPro" id="IPR029063">
    <property type="entry name" value="SAM-dependent_MTases_sf"/>
</dbReference>
<protein>
    <submittedName>
        <fullName evidence="2">Putative SAM-dependent methyltransferase</fullName>
        <ecNumber evidence="2">2.1.1.-</ecNumber>
    </submittedName>
</protein>
<dbReference type="GO" id="GO:0008168">
    <property type="term" value="F:methyltransferase activity"/>
    <property type="evidence" value="ECO:0007669"/>
    <property type="project" value="UniProtKB-KW"/>
</dbReference>
<keyword evidence="3" id="KW-1185">Reference proteome</keyword>
<dbReference type="PANTHER" id="PTHR43667">
    <property type="entry name" value="CYCLOPROPANE-FATTY-ACYL-PHOSPHOLIPID SYNTHASE"/>
    <property type="match status" value="1"/>
</dbReference>
<dbReference type="InterPro" id="IPR050723">
    <property type="entry name" value="CFA/CMAS"/>
</dbReference>
<dbReference type="STRING" id="1089553.Tph_c25180"/>
<keyword evidence="2" id="KW-0489">Methyltransferase</keyword>
<dbReference type="Pfam" id="PF13649">
    <property type="entry name" value="Methyltransf_25"/>
    <property type="match status" value="1"/>
</dbReference>
<reference evidence="2 3" key="1">
    <citation type="journal article" date="2012" name="BMC Genomics">
        <title>Genome-guided analysis of physiological and morphological traits of the fermentative acetate oxidizer Thermacetogenium phaeum.</title>
        <authorList>
            <person name="Oehler D."/>
            <person name="Poehlein A."/>
            <person name="Leimbach A."/>
            <person name="Muller N."/>
            <person name="Daniel R."/>
            <person name="Gottschalk G."/>
            <person name="Schink B."/>
        </authorList>
    </citation>
    <scope>NUCLEOTIDE SEQUENCE [LARGE SCALE GENOMIC DNA]</scope>
    <source>
        <strain evidence="3">ATCC BAA-254 / DSM 26808 / PB</strain>
    </source>
</reference>
<evidence type="ECO:0000313" key="3">
    <source>
        <dbReference type="Proteomes" id="UP000000467"/>
    </source>
</evidence>